<dbReference type="AlphaFoldDB" id="A0AAD7DJL9"/>
<feature type="non-terminal residue" evidence="1">
    <location>
        <position position="169"/>
    </location>
</feature>
<name>A0AAD7DJL9_MYCRO</name>
<evidence type="ECO:0000313" key="2">
    <source>
        <dbReference type="Proteomes" id="UP001221757"/>
    </source>
</evidence>
<feature type="non-terminal residue" evidence="1">
    <location>
        <position position="1"/>
    </location>
</feature>
<proteinExistence type="predicted"/>
<keyword evidence="2" id="KW-1185">Reference proteome</keyword>
<dbReference type="EMBL" id="JARKIE010000052">
    <property type="protein sequence ID" value="KAJ7692407.1"/>
    <property type="molecule type" value="Genomic_DNA"/>
</dbReference>
<evidence type="ECO:0000313" key="1">
    <source>
        <dbReference type="EMBL" id="KAJ7692407.1"/>
    </source>
</evidence>
<organism evidence="1 2">
    <name type="scientific">Mycena rosella</name>
    <name type="common">Pink bonnet</name>
    <name type="synonym">Agaricus rosellus</name>
    <dbReference type="NCBI Taxonomy" id="1033263"/>
    <lineage>
        <taxon>Eukaryota</taxon>
        <taxon>Fungi</taxon>
        <taxon>Dikarya</taxon>
        <taxon>Basidiomycota</taxon>
        <taxon>Agaricomycotina</taxon>
        <taxon>Agaricomycetes</taxon>
        <taxon>Agaricomycetidae</taxon>
        <taxon>Agaricales</taxon>
        <taxon>Marasmiineae</taxon>
        <taxon>Mycenaceae</taxon>
        <taxon>Mycena</taxon>
    </lineage>
</organism>
<reference evidence="1" key="1">
    <citation type="submission" date="2023-03" db="EMBL/GenBank/DDBJ databases">
        <title>Massive genome expansion in bonnet fungi (Mycena s.s.) driven by repeated elements and novel gene families across ecological guilds.</title>
        <authorList>
            <consortium name="Lawrence Berkeley National Laboratory"/>
            <person name="Harder C.B."/>
            <person name="Miyauchi S."/>
            <person name="Viragh M."/>
            <person name="Kuo A."/>
            <person name="Thoen E."/>
            <person name="Andreopoulos B."/>
            <person name="Lu D."/>
            <person name="Skrede I."/>
            <person name="Drula E."/>
            <person name="Henrissat B."/>
            <person name="Morin E."/>
            <person name="Kohler A."/>
            <person name="Barry K."/>
            <person name="LaButti K."/>
            <person name="Morin E."/>
            <person name="Salamov A."/>
            <person name="Lipzen A."/>
            <person name="Mereny Z."/>
            <person name="Hegedus B."/>
            <person name="Baldrian P."/>
            <person name="Stursova M."/>
            <person name="Weitz H."/>
            <person name="Taylor A."/>
            <person name="Grigoriev I.V."/>
            <person name="Nagy L.G."/>
            <person name="Martin F."/>
            <person name="Kauserud H."/>
        </authorList>
    </citation>
    <scope>NUCLEOTIDE SEQUENCE</scope>
    <source>
        <strain evidence="1">CBHHK067</strain>
    </source>
</reference>
<accession>A0AAD7DJL9</accession>
<dbReference type="Proteomes" id="UP001221757">
    <property type="component" value="Unassembled WGS sequence"/>
</dbReference>
<sequence length="169" mass="19719">QIKAILKKKSKILPFSKVNQLMVLRNFATLRLKGHGIIDASVQIAHQWYEGEGVHFARKVRALARHYQLFEELPVERRGGERKSRSLLLDETFKTAARGWLMGQKVGTVTPQKFMHALNEEILPALYHSCQRSLRPTARRWLVKLSFRRTVLRKGIYKDGHDRDDVKKY</sequence>
<dbReference type="PANTHER" id="PTHR35871">
    <property type="entry name" value="EXPRESSED PROTEIN"/>
    <property type="match status" value="1"/>
</dbReference>
<gene>
    <name evidence="1" type="ORF">B0H17DRAFT_839474</name>
</gene>
<protein>
    <submittedName>
        <fullName evidence="1">Uncharacterized protein</fullName>
    </submittedName>
</protein>
<dbReference type="PANTHER" id="PTHR35871:SF1">
    <property type="entry name" value="CXC1-LIKE CYSTEINE CLUSTER ASSOCIATED WITH KDZ TRANSPOSASES DOMAIN-CONTAINING PROTEIN"/>
    <property type="match status" value="1"/>
</dbReference>
<comment type="caution">
    <text evidence="1">The sequence shown here is derived from an EMBL/GenBank/DDBJ whole genome shotgun (WGS) entry which is preliminary data.</text>
</comment>